<sequence length="71" mass="7781">MALEAVVVFTAGGEVEMERGDGALLLGFFGLGMDYWPVLISLSVSAVSGRFEEIHRVWIKPKRLPCGPRSM</sequence>
<dbReference type="AlphaFoldDB" id="A0A0D9YQM9"/>
<name>A0A0D9YQM9_9ORYZ</name>
<accession>A0A0D9YQM9</accession>
<dbReference type="Gramene" id="OGLUM02G12670.1">
    <property type="protein sequence ID" value="OGLUM02G12670.1"/>
    <property type="gene ID" value="OGLUM02G12670"/>
</dbReference>
<protein>
    <submittedName>
        <fullName evidence="1">Uncharacterized protein</fullName>
    </submittedName>
</protein>
<dbReference type="HOGENOM" id="CLU_178837_0_0_1"/>
<evidence type="ECO:0000313" key="1">
    <source>
        <dbReference type="EnsemblPlants" id="OGLUM02G12670.1"/>
    </source>
</evidence>
<keyword evidence="2" id="KW-1185">Reference proteome</keyword>
<organism evidence="1">
    <name type="scientific">Oryza glumipatula</name>
    <dbReference type="NCBI Taxonomy" id="40148"/>
    <lineage>
        <taxon>Eukaryota</taxon>
        <taxon>Viridiplantae</taxon>
        <taxon>Streptophyta</taxon>
        <taxon>Embryophyta</taxon>
        <taxon>Tracheophyta</taxon>
        <taxon>Spermatophyta</taxon>
        <taxon>Magnoliopsida</taxon>
        <taxon>Liliopsida</taxon>
        <taxon>Poales</taxon>
        <taxon>Poaceae</taxon>
        <taxon>BOP clade</taxon>
        <taxon>Oryzoideae</taxon>
        <taxon>Oryzeae</taxon>
        <taxon>Oryzinae</taxon>
        <taxon>Oryza</taxon>
    </lineage>
</organism>
<dbReference type="Proteomes" id="UP000026961">
    <property type="component" value="Chromosome 2"/>
</dbReference>
<proteinExistence type="predicted"/>
<reference evidence="1" key="2">
    <citation type="submission" date="2018-05" db="EMBL/GenBank/DDBJ databases">
        <title>OgluRS3 (Oryza glumaepatula Reference Sequence Version 3).</title>
        <authorList>
            <person name="Zhang J."/>
            <person name="Kudrna D."/>
            <person name="Lee S."/>
            <person name="Talag J."/>
            <person name="Welchert J."/>
            <person name="Wing R.A."/>
        </authorList>
    </citation>
    <scope>NUCLEOTIDE SEQUENCE [LARGE SCALE GENOMIC DNA]</scope>
</reference>
<reference evidence="1" key="1">
    <citation type="submission" date="2015-04" db="UniProtKB">
        <authorList>
            <consortium name="EnsemblPlants"/>
        </authorList>
    </citation>
    <scope>IDENTIFICATION</scope>
</reference>
<evidence type="ECO:0000313" key="2">
    <source>
        <dbReference type="Proteomes" id="UP000026961"/>
    </source>
</evidence>
<dbReference type="EnsemblPlants" id="OGLUM02G12670.1">
    <property type="protein sequence ID" value="OGLUM02G12670.1"/>
    <property type="gene ID" value="OGLUM02G12670"/>
</dbReference>